<evidence type="ECO:0000313" key="2">
    <source>
        <dbReference type="Proteomes" id="UP000628854"/>
    </source>
</evidence>
<reference evidence="2" key="1">
    <citation type="journal article" date="2019" name="Int. J. Syst. Evol. Microbiol.">
        <title>The Global Catalogue of Microorganisms (GCM) 10K type strain sequencing project: providing services to taxonomists for standard genome sequencing and annotation.</title>
        <authorList>
            <consortium name="The Broad Institute Genomics Platform"/>
            <consortium name="The Broad Institute Genome Sequencing Center for Infectious Disease"/>
            <person name="Wu L."/>
            <person name="Ma J."/>
        </authorList>
    </citation>
    <scope>NUCLEOTIDE SEQUENCE [LARGE SCALE GENOMIC DNA]</scope>
    <source>
        <strain evidence="2">CGMCC 1.15928</strain>
    </source>
</reference>
<proteinExistence type="predicted"/>
<evidence type="ECO:0000313" key="1">
    <source>
        <dbReference type="EMBL" id="GGB63548.1"/>
    </source>
</evidence>
<keyword evidence="2" id="KW-1185">Reference proteome</keyword>
<dbReference type="Proteomes" id="UP000628854">
    <property type="component" value="Unassembled WGS sequence"/>
</dbReference>
<gene>
    <name evidence="1" type="ORF">GCM10011503_10320</name>
</gene>
<organism evidence="1 2">
    <name type="scientific">Henriciella pelagia</name>
    <dbReference type="NCBI Taxonomy" id="1977912"/>
    <lineage>
        <taxon>Bacteria</taxon>
        <taxon>Pseudomonadati</taxon>
        <taxon>Pseudomonadota</taxon>
        <taxon>Alphaproteobacteria</taxon>
        <taxon>Hyphomonadales</taxon>
        <taxon>Hyphomonadaceae</taxon>
        <taxon>Henriciella</taxon>
    </lineage>
</organism>
<dbReference type="EMBL" id="BMKF01000001">
    <property type="protein sequence ID" value="GGB63548.1"/>
    <property type="molecule type" value="Genomic_DNA"/>
</dbReference>
<name>A0ABQ1JBX8_9PROT</name>
<sequence>MLTRAWILDILDKLPLVYWPVFFWEVWWFERYCRAYRAANPVGLLAIGVTQTGRIIIRLQSAGDRPQENDWTAHAPRAPWLRLDLTRLASAHSDNSGTAHPALTCHQPDIGLVSAHDRPATGPLLLDPG</sequence>
<comment type="caution">
    <text evidence="1">The sequence shown here is derived from an EMBL/GenBank/DDBJ whole genome shotgun (WGS) entry which is preliminary data.</text>
</comment>
<accession>A0ABQ1JBX8</accession>
<protein>
    <submittedName>
        <fullName evidence="1">Uncharacterized protein</fullName>
    </submittedName>
</protein>
<dbReference type="RefSeq" id="WP_084391555.1">
    <property type="nucleotide sequence ID" value="NZ_BMKF01000001.1"/>
</dbReference>